<organism evidence="2 3">
    <name type="scientific">Undibacterium jejuense</name>
    <dbReference type="NCBI Taxonomy" id="1344949"/>
    <lineage>
        <taxon>Bacteria</taxon>
        <taxon>Pseudomonadati</taxon>
        <taxon>Pseudomonadota</taxon>
        <taxon>Betaproteobacteria</taxon>
        <taxon>Burkholderiales</taxon>
        <taxon>Oxalobacteraceae</taxon>
        <taxon>Undibacterium</taxon>
    </lineage>
</organism>
<accession>A0A923HDX8</accession>
<keyword evidence="1" id="KW-0732">Signal</keyword>
<feature type="chain" id="PRO_5037020402" evidence="1">
    <location>
        <begin position="35"/>
        <end position="144"/>
    </location>
</feature>
<protein>
    <submittedName>
        <fullName evidence="2">Uncharacterized protein</fullName>
    </submittedName>
</protein>
<dbReference type="RefSeq" id="WP_186910540.1">
    <property type="nucleotide sequence ID" value="NZ_JACOFV010000001.1"/>
</dbReference>
<proteinExistence type="predicted"/>
<keyword evidence="3" id="KW-1185">Reference proteome</keyword>
<evidence type="ECO:0000313" key="2">
    <source>
        <dbReference type="EMBL" id="MBC3860598.1"/>
    </source>
</evidence>
<comment type="caution">
    <text evidence="2">The sequence shown here is derived from an EMBL/GenBank/DDBJ whole genome shotgun (WGS) entry which is preliminary data.</text>
</comment>
<dbReference type="EMBL" id="JACOFV010000001">
    <property type="protein sequence ID" value="MBC3860598.1"/>
    <property type="molecule type" value="Genomic_DNA"/>
</dbReference>
<sequence length="144" mass="16379">MQIPLSKAIFNFAIKNFLLFGALSVAGLQSTAQAAPLLRCYATYAGETQIIEAHPSDNPYQIEPVDIGGRFKLKMEMNGEQNAINYIKIYAYFQTSHGDVPIHEASYYPPFQRRNEESVLTPFNRLYAGPLERELQYHCTLQDK</sequence>
<name>A0A923HDX8_9BURK</name>
<feature type="signal peptide" evidence="1">
    <location>
        <begin position="1"/>
        <end position="34"/>
    </location>
</feature>
<dbReference type="Proteomes" id="UP000634011">
    <property type="component" value="Unassembled WGS sequence"/>
</dbReference>
<reference evidence="2" key="1">
    <citation type="submission" date="2020-08" db="EMBL/GenBank/DDBJ databases">
        <title>Novel species isolated from subtropical streams in China.</title>
        <authorList>
            <person name="Lu H."/>
        </authorList>
    </citation>
    <scope>NUCLEOTIDE SEQUENCE</scope>
    <source>
        <strain evidence="2">KACC 12607</strain>
    </source>
</reference>
<evidence type="ECO:0000256" key="1">
    <source>
        <dbReference type="SAM" id="SignalP"/>
    </source>
</evidence>
<dbReference type="AlphaFoldDB" id="A0A923HDX8"/>
<gene>
    <name evidence="2" type="ORF">H8K32_00655</name>
</gene>
<evidence type="ECO:0000313" key="3">
    <source>
        <dbReference type="Proteomes" id="UP000634011"/>
    </source>
</evidence>